<sequence length="93" mass="10372">MPIALADFSLSLKSRNCYPHQSHSRMLLRVQARVPSNSSVRPKTNKVADFKGEEYKFSGFDYSQFDNKRKEGRLSSPHGVQVTISNGPGSVEA</sequence>
<feature type="compositionally biased region" description="Polar residues" evidence="1">
    <location>
        <begin position="82"/>
        <end position="93"/>
    </location>
</feature>
<organism evidence="2 3">
    <name type="scientific">Gossypium australe</name>
    <dbReference type="NCBI Taxonomy" id="47621"/>
    <lineage>
        <taxon>Eukaryota</taxon>
        <taxon>Viridiplantae</taxon>
        <taxon>Streptophyta</taxon>
        <taxon>Embryophyta</taxon>
        <taxon>Tracheophyta</taxon>
        <taxon>Spermatophyta</taxon>
        <taxon>Magnoliopsida</taxon>
        <taxon>eudicotyledons</taxon>
        <taxon>Gunneridae</taxon>
        <taxon>Pentapetalae</taxon>
        <taxon>rosids</taxon>
        <taxon>malvids</taxon>
        <taxon>Malvales</taxon>
        <taxon>Malvaceae</taxon>
        <taxon>Malvoideae</taxon>
        <taxon>Gossypium</taxon>
    </lineage>
</organism>
<evidence type="ECO:0000313" key="3">
    <source>
        <dbReference type="Proteomes" id="UP000325315"/>
    </source>
</evidence>
<reference evidence="3" key="1">
    <citation type="journal article" date="2019" name="Plant Biotechnol. J.">
        <title>Genome sequencing of the Australian wild diploid species Gossypium australe highlights disease resistance and delayed gland morphogenesis.</title>
        <authorList>
            <person name="Cai Y."/>
            <person name="Cai X."/>
            <person name="Wang Q."/>
            <person name="Wang P."/>
            <person name="Zhang Y."/>
            <person name="Cai C."/>
            <person name="Xu Y."/>
            <person name="Wang K."/>
            <person name="Zhou Z."/>
            <person name="Wang C."/>
            <person name="Geng S."/>
            <person name="Li B."/>
            <person name="Dong Q."/>
            <person name="Hou Y."/>
            <person name="Wang H."/>
            <person name="Ai P."/>
            <person name="Liu Z."/>
            <person name="Yi F."/>
            <person name="Sun M."/>
            <person name="An G."/>
            <person name="Cheng J."/>
            <person name="Zhang Y."/>
            <person name="Shi Q."/>
            <person name="Xie Y."/>
            <person name="Shi X."/>
            <person name="Chang Y."/>
            <person name="Huang F."/>
            <person name="Chen Y."/>
            <person name="Hong S."/>
            <person name="Mi L."/>
            <person name="Sun Q."/>
            <person name="Zhang L."/>
            <person name="Zhou B."/>
            <person name="Peng R."/>
            <person name="Zhang X."/>
            <person name="Liu F."/>
        </authorList>
    </citation>
    <scope>NUCLEOTIDE SEQUENCE [LARGE SCALE GENOMIC DNA]</scope>
    <source>
        <strain evidence="3">cv. PA1801</strain>
    </source>
</reference>
<name>A0A5B6UUX4_9ROSI</name>
<keyword evidence="3" id="KW-1185">Reference proteome</keyword>
<feature type="region of interest" description="Disordered" evidence="1">
    <location>
        <begin position="70"/>
        <end position="93"/>
    </location>
</feature>
<protein>
    <submittedName>
        <fullName evidence="2">Uncharacterized protein</fullName>
    </submittedName>
</protein>
<evidence type="ECO:0000313" key="2">
    <source>
        <dbReference type="EMBL" id="KAA3460516.1"/>
    </source>
</evidence>
<dbReference type="AlphaFoldDB" id="A0A5B6UUX4"/>
<dbReference type="EMBL" id="SMMG02000009">
    <property type="protein sequence ID" value="KAA3460516.1"/>
    <property type="molecule type" value="Genomic_DNA"/>
</dbReference>
<dbReference type="Proteomes" id="UP000325315">
    <property type="component" value="Unassembled WGS sequence"/>
</dbReference>
<accession>A0A5B6UUX4</accession>
<gene>
    <name evidence="2" type="ORF">EPI10_027173</name>
</gene>
<proteinExistence type="predicted"/>
<evidence type="ECO:0000256" key="1">
    <source>
        <dbReference type="SAM" id="MobiDB-lite"/>
    </source>
</evidence>
<comment type="caution">
    <text evidence="2">The sequence shown here is derived from an EMBL/GenBank/DDBJ whole genome shotgun (WGS) entry which is preliminary data.</text>
</comment>